<dbReference type="RefSeq" id="WP_131920227.1">
    <property type="nucleotide sequence ID" value="NZ_JAOQNU010000025.1"/>
</dbReference>
<sequence length="88" mass="10209">MCTPETFFTELQLVLKQLRGRCHRLYHDTDDVAVYLQEGRQDWAMADLLREAAQKLQQAEQLVVKAQELAEERRNEVQPRVTATIVAP</sequence>
<keyword evidence="3" id="KW-1185">Reference proteome</keyword>
<dbReference type="AlphaFoldDB" id="A0A4R2RGF1"/>
<keyword evidence="1" id="KW-0175">Coiled coil</keyword>
<evidence type="ECO:0000256" key="1">
    <source>
        <dbReference type="SAM" id="Coils"/>
    </source>
</evidence>
<dbReference type="OrthoDB" id="2084773at2"/>
<dbReference type="Proteomes" id="UP000294813">
    <property type="component" value="Unassembled WGS sequence"/>
</dbReference>
<organism evidence="2 3">
    <name type="scientific">Heliophilum fasciatum</name>
    <dbReference type="NCBI Taxonomy" id="35700"/>
    <lineage>
        <taxon>Bacteria</taxon>
        <taxon>Bacillati</taxon>
        <taxon>Bacillota</taxon>
        <taxon>Clostridia</taxon>
        <taxon>Eubacteriales</taxon>
        <taxon>Heliobacteriaceae</taxon>
        <taxon>Heliophilum</taxon>
    </lineage>
</organism>
<evidence type="ECO:0000313" key="2">
    <source>
        <dbReference type="EMBL" id="TCP61804.1"/>
    </source>
</evidence>
<gene>
    <name evidence="2" type="ORF">EDD73_12535</name>
</gene>
<feature type="coiled-coil region" evidence="1">
    <location>
        <begin position="45"/>
        <end position="76"/>
    </location>
</feature>
<protein>
    <submittedName>
        <fullName evidence="2">Uncharacterized protein</fullName>
    </submittedName>
</protein>
<evidence type="ECO:0000313" key="3">
    <source>
        <dbReference type="Proteomes" id="UP000294813"/>
    </source>
</evidence>
<proteinExistence type="predicted"/>
<reference evidence="2 3" key="1">
    <citation type="submission" date="2019-03" db="EMBL/GenBank/DDBJ databases">
        <title>Genomic Encyclopedia of Type Strains, Phase IV (KMG-IV): sequencing the most valuable type-strain genomes for metagenomic binning, comparative biology and taxonomic classification.</title>
        <authorList>
            <person name="Goeker M."/>
        </authorList>
    </citation>
    <scope>NUCLEOTIDE SEQUENCE [LARGE SCALE GENOMIC DNA]</scope>
    <source>
        <strain evidence="2 3">DSM 11170</strain>
    </source>
</reference>
<accession>A0A4R2RGF1</accession>
<name>A0A4R2RGF1_9FIRM</name>
<comment type="caution">
    <text evidence="2">The sequence shown here is derived from an EMBL/GenBank/DDBJ whole genome shotgun (WGS) entry which is preliminary data.</text>
</comment>
<dbReference type="EMBL" id="SLXT01000025">
    <property type="protein sequence ID" value="TCP61804.1"/>
    <property type="molecule type" value="Genomic_DNA"/>
</dbReference>